<evidence type="ECO:0000313" key="2">
    <source>
        <dbReference type="EMBL" id="SDK35323.1"/>
    </source>
</evidence>
<protein>
    <submittedName>
        <fullName evidence="2">Uncharacterized protein</fullName>
    </submittedName>
</protein>
<proteinExistence type="predicted"/>
<dbReference type="RefSeq" id="WP_091470998.1">
    <property type="nucleotide sequence ID" value="NZ_FNFX01000002.1"/>
</dbReference>
<keyword evidence="1" id="KW-0472">Membrane</keyword>
<evidence type="ECO:0000256" key="1">
    <source>
        <dbReference type="SAM" id="Phobius"/>
    </source>
</evidence>
<dbReference type="STRING" id="492660.SAMN05192566_1022"/>
<dbReference type="Proteomes" id="UP000198629">
    <property type="component" value="Unassembled WGS sequence"/>
</dbReference>
<name>A0A1G9B756_9PROT</name>
<keyword evidence="3" id="KW-1185">Reference proteome</keyword>
<feature type="transmembrane region" description="Helical" evidence="1">
    <location>
        <begin position="6"/>
        <end position="29"/>
    </location>
</feature>
<dbReference type="EMBL" id="FNFX01000002">
    <property type="protein sequence ID" value="SDK35323.1"/>
    <property type="molecule type" value="Genomic_DNA"/>
</dbReference>
<sequence length="148" mass="17034">MVMDVTITTAAIATIVSAITSAAVALLIASRNSKKAIDDQLDGILKIAIQYPYLECKSFTNAWSSRYDQNDEKALRYEVYCTLVFNFMSRICAFYKYDSNKVEQHIAIKQWARIHCKYWRDPTEAFENVDTYDKEFVDLIEGYLKGAK</sequence>
<evidence type="ECO:0000313" key="3">
    <source>
        <dbReference type="Proteomes" id="UP000198629"/>
    </source>
</evidence>
<organism evidence="2 3">
    <name type="scientific">Methylophilus rhizosphaerae</name>
    <dbReference type="NCBI Taxonomy" id="492660"/>
    <lineage>
        <taxon>Bacteria</taxon>
        <taxon>Pseudomonadati</taxon>
        <taxon>Pseudomonadota</taxon>
        <taxon>Betaproteobacteria</taxon>
        <taxon>Nitrosomonadales</taxon>
        <taxon>Methylophilaceae</taxon>
        <taxon>Methylophilus</taxon>
    </lineage>
</organism>
<reference evidence="3" key="1">
    <citation type="submission" date="2016-10" db="EMBL/GenBank/DDBJ databases">
        <authorList>
            <person name="Varghese N."/>
            <person name="Submissions S."/>
        </authorList>
    </citation>
    <scope>NUCLEOTIDE SEQUENCE [LARGE SCALE GENOMIC DNA]</scope>
    <source>
        <strain evidence="3">CBMB127</strain>
    </source>
</reference>
<keyword evidence="1" id="KW-1133">Transmembrane helix</keyword>
<accession>A0A1G9B756</accession>
<gene>
    <name evidence="2" type="ORF">SAMN05192566_1022</name>
</gene>
<keyword evidence="1" id="KW-0812">Transmembrane</keyword>
<dbReference type="AlphaFoldDB" id="A0A1G9B756"/>